<dbReference type="Pfam" id="PF20656">
    <property type="entry name" value="MS_N"/>
    <property type="match status" value="1"/>
</dbReference>
<dbReference type="FunFam" id="3.20.20.360:FF:000001">
    <property type="entry name" value="Malate synthase"/>
    <property type="match status" value="1"/>
</dbReference>
<dbReference type="InterPro" id="IPR006252">
    <property type="entry name" value="Malate_synthA"/>
</dbReference>
<dbReference type="Pfam" id="PF01274">
    <property type="entry name" value="MS_TIM-barrel"/>
    <property type="match status" value="1"/>
</dbReference>
<dbReference type="InterPro" id="IPR001465">
    <property type="entry name" value="Malate_synthase_TIM"/>
</dbReference>
<comment type="caution">
    <text evidence="11">The sequence shown here is derived from an EMBL/GenBank/DDBJ whole genome shotgun (WGS) entry which is preliminary data.</text>
</comment>
<keyword evidence="11" id="KW-0012">Acyltransferase</keyword>
<feature type="domain" description="Malate synthase TIM barrel" evidence="8">
    <location>
        <begin position="161"/>
        <end position="402"/>
    </location>
</feature>
<evidence type="ECO:0000256" key="3">
    <source>
        <dbReference type="ARBA" id="ARBA00022435"/>
    </source>
</evidence>
<dbReference type="InterPro" id="IPR011076">
    <property type="entry name" value="Malate_synth_sf"/>
</dbReference>
<dbReference type="Pfam" id="PF20659">
    <property type="entry name" value="MS_C"/>
    <property type="match status" value="1"/>
</dbReference>
<evidence type="ECO:0000259" key="10">
    <source>
        <dbReference type="Pfam" id="PF20659"/>
    </source>
</evidence>
<reference evidence="11" key="1">
    <citation type="submission" date="2021-01" db="EMBL/GenBank/DDBJ databases">
        <title>Marivirga sp. nov., isolated from intertidal surface sediments.</title>
        <authorList>
            <person name="Zhang M."/>
        </authorList>
    </citation>
    <scope>NUCLEOTIDE SEQUENCE</scope>
    <source>
        <strain evidence="11">SM1354</strain>
    </source>
</reference>
<dbReference type="InterPro" id="IPR048355">
    <property type="entry name" value="MS_C"/>
</dbReference>
<dbReference type="NCBIfam" id="TIGR01344">
    <property type="entry name" value="malate_syn_A"/>
    <property type="match status" value="1"/>
</dbReference>
<evidence type="ECO:0000259" key="8">
    <source>
        <dbReference type="Pfam" id="PF01274"/>
    </source>
</evidence>
<evidence type="ECO:0000259" key="9">
    <source>
        <dbReference type="Pfam" id="PF20656"/>
    </source>
</evidence>
<feature type="active site" description="Proton acceptor" evidence="7">
    <location>
        <position position="164"/>
    </location>
</feature>
<evidence type="ECO:0000256" key="5">
    <source>
        <dbReference type="ARBA" id="ARBA00022679"/>
    </source>
</evidence>
<name>A0A937DIH1_9BACT</name>
<dbReference type="GO" id="GO:0006099">
    <property type="term" value="P:tricarboxylic acid cycle"/>
    <property type="evidence" value="ECO:0007669"/>
    <property type="project" value="UniProtKB-KW"/>
</dbReference>
<dbReference type="FunFam" id="1.20.1220.12:FF:000001">
    <property type="entry name" value="Malate synthase"/>
    <property type="match status" value="1"/>
</dbReference>
<keyword evidence="12" id="KW-1185">Reference proteome</keyword>
<dbReference type="EMBL" id="JAERQG010000001">
    <property type="protein sequence ID" value="MBL0765005.1"/>
    <property type="molecule type" value="Genomic_DNA"/>
</dbReference>
<protein>
    <recommendedName>
        <fullName evidence="2">malate synthase</fullName>
        <ecNumber evidence="2">2.3.3.9</ecNumber>
    </recommendedName>
</protein>
<dbReference type="SUPFAM" id="SSF51645">
    <property type="entry name" value="Malate synthase G"/>
    <property type="match status" value="1"/>
</dbReference>
<dbReference type="Gene3D" id="3.20.20.360">
    <property type="entry name" value="Malate synthase, domain 3"/>
    <property type="match status" value="1"/>
</dbReference>
<evidence type="ECO:0000256" key="7">
    <source>
        <dbReference type="PIRSR" id="PIRSR001363-1"/>
    </source>
</evidence>
<dbReference type="InterPro" id="IPR044856">
    <property type="entry name" value="Malate_synth_C_sf"/>
</dbReference>
<dbReference type="GO" id="GO:0004474">
    <property type="term" value="F:malate synthase activity"/>
    <property type="evidence" value="ECO:0007669"/>
    <property type="project" value="UniProtKB-EC"/>
</dbReference>
<dbReference type="PIRSF" id="PIRSF001363">
    <property type="entry name" value="Malate_synth"/>
    <property type="match status" value="1"/>
</dbReference>
<comment type="catalytic activity">
    <reaction evidence="6">
        <text>glyoxylate + acetyl-CoA + H2O = (S)-malate + CoA + H(+)</text>
        <dbReference type="Rhea" id="RHEA:18181"/>
        <dbReference type="ChEBI" id="CHEBI:15377"/>
        <dbReference type="ChEBI" id="CHEBI:15378"/>
        <dbReference type="ChEBI" id="CHEBI:15589"/>
        <dbReference type="ChEBI" id="CHEBI:36655"/>
        <dbReference type="ChEBI" id="CHEBI:57287"/>
        <dbReference type="ChEBI" id="CHEBI:57288"/>
        <dbReference type="EC" id="2.3.3.9"/>
    </reaction>
</comment>
<feature type="active site" description="Proton donor" evidence="7">
    <location>
        <position position="446"/>
    </location>
</feature>
<evidence type="ECO:0000313" key="12">
    <source>
        <dbReference type="Proteomes" id="UP000642920"/>
    </source>
</evidence>
<keyword evidence="5 11" id="KW-0808">Transferase</keyword>
<evidence type="ECO:0000256" key="6">
    <source>
        <dbReference type="ARBA" id="ARBA00047918"/>
    </source>
</evidence>
<dbReference type="PANTHER" id="PTHR42902:SF1">
    <property type="entry name" value="MALATE SYNTHASE 1-RELATED"/>
    <property type="match status" value="1"/>
</dbReference>
<accession>A0A937DIH1</accession>
<gene>
    <name evidence="11" type="primary">aceB</name>
    <name evidence="11" type="ORF">JKP34_07060</name>
</gene>
<sequence>METLSAIKPKARNTQELKHALLTDEAKNFLLELHERFDERRRALLEARKSQQRAFSAGEQPDFLRETAHIRSDKNWQVAELPEILLDRRVEITGPVDRKMIINALNSKAKVFMADFEDASSPTIENMLDGQQNLFDAIRHQVDFTNEQGKSYTLNEQTATLKVRPRGLHLVEKHFEINERPIAASLFDFGLYFFHNAHELLRRGAGPYFYLPKLEHYKEAEWWNDVFEYAQEALGLQSGTIKATVLVETITAAYQMEEIVYSLRKHMAGLNAGRWDYLFSVIKQFRDRPEYILPDRVNLTMTVPFMKAYANLLVQVCHKRGAMAIGGMSAFIPSKDEETNKDALQKVRKDKTIEATAGYDGSWVAHPGLIDTVYEVFDDVLQGRKNQREEKRETLCVEAKDLCSFDDTFGVITEKGVRMNINVSLLYIEAWLQGQGAVALYNLMEDAATAEISRAQLWQWYHNHISFKNGKIFNRALFKRLVAEELEKVKAMLPQERLDTAKIDLAVILLEELVMDSDFEEFLTLKAYPFL</sequence>
<dbReference type="PANTHER" id="PTHR42902">
    <property type="entry name" value="MALATE SYNTHASE"/>
    <property type="match status" value="1"/>
</dbReference>
<dbReference type="EC" id="2.3.3.9" evidence="2"/>
<dbReference type="RefSeq" id="WP_201919106.1">
    <property type="nucleotide sequence ID" value="NZ_JAERQG010000001.1"/>
</dbReference>
<feature type="domain" description="Malate synthase N-terminal" evidence="9">
    <location>
        <begin position="20"/>
        <end position="69"/>
    </location>
</feature>
<evidence type="ECO:0000256" key="4">
    <source>
        <dbReference type="ARBA" id="ARBA00022532"/>
    </source>
</evidence>
<keyword evidence="3" id="KW-0329">Glyoxylate bypass</keyword>
<organism evidence="11 12">
    <name type="scientific">Marivirga atlantica</name>
    <dbReference type="NCBI Taxonomy" id="1548457"/>
    <lineage>
        <taxon>Bacteria</taxon>
        <taxon>Pseudomonadati</taxon>
        <taxon>Bacteroidota</taxon>
        <taxon>Cytophagia</taxon>
        <taxon>Cytophagales</taxon>
        <taxon>Marivirgaceae</taxon>
        <taxon>Marivirga</taxon>
    </lineage>
</organism>
<dbReference type="GO" id="GO:0006097">
    <property type="term" value="P:glyoxylate cycle"/>
    <property type="evidence" value="ECO:0007669"/>
    <property type="project" value="UniProtKB-KW"/>
</dbReference>
<evidence type="ECO:0000256" key="2">
    <source>
        <dbReference type="ARBA" id="ARBA00012636"/>
    </source>
</evidence>
<dbReference type="Gene3D" id="1.20.1220.12">
    <property type="entry name" value="Malate synthase, domain III"/>
    <property type="match status" value="1"/>
</dbReference>
<dbReference type="GO" id="GO:0005737">
    <property type="term" value="C:cytoplasm"/>
    <property type="evidence" value="ECO:0007669"/>
    <property type="project" value="TreeGrafter"/>
</dbReference>
<evidence type="ECO:0000256" key="1">
    <source>
        <dbReference type="ARBA" id="ARBA00006394"/>
    </source>
</evidence>
<dbReference type="Proteomes" id="UP000642920">
    <property type="component" value="Unassembled WGS sequence"/>
</dbReference>
<evidence type="ECO:0000313" key="11">
    <source>
        <dbReference type="EMBL" id="MBL0765005.1"/>
    </source>
</evidence>
<dbReference type="InterPro" id="IPR046363">
    <property type="entry name" value="MS_N_TIM-barrel_dom"/>
</dbReference>
<comment type="similarity">
    <text evidence="1">Belongs to the malate synthase family.</text>
</comment>
<dbReference type="AlphaFoldDB" id="A0A937DIH1"/>
<dbReference type="CDD" id="cd00727">
    <property type="entry name" value="malate_synt_A"/>
    <property type="match status" value="1"/>
</dbReference>
<keyword evidence="4" id="KW-0816">Tricarboxylic acid cycle</keyword>
<proteinExistence type="inferred from homology"/>
<feature type="domain" description="Malate synthase C-terminal" evidence="10">
    <location>
        <begin position="412"/>
        <end position="528"/>
    </location>
</feature>
<dbReference type="InterPro" id="IPR048356">
    <property type="entry name" value="MS_N"/>
</dbReference>